<keyword evidence="1" id="KW-0119">Carbohydrate metabolism</keyword>
<organism evidence="3 4">
    <name type="scientific">Allorhodopirellula heiligendammensis</name>
    <dbReference type="NCBI Taxonomy" id="2714739"/>
    <lineage>
        <taxon>Bacteria</taxon>
        <taxon>Pseudomonadati</taxon>
        <taxon>Planctomycetota</taxon>
        <taxon>Planctomycetia</taxon>
        <taxon>Pirellulales</taxon>
        <taxon>Pirellulaceae</taxon>
        <taxon>Allorhodopirellula</taxon>
    </lineage>
</organism>
<dbReference type="SUPFAM" id="SSF51445">
    <property type="entry name" value="(Trans)glycosidases"/>
    <property type="match status" value="1"/>
</dbReference>
<evidence type="ECO:0000256" key="1">
    <source>
        <dbReference type="ARBA" id="ARBA00023277"/>
    </source>
</evidence>
<dbReference type="Pfam" id="PF00128">
    <property type="entry name" value="Alpha-amylase"/>
    <property type="match status" value="1"/>
</dbReference>
<name>A0A5C6C0P2_9BACT</name>
<dbReference type="EC" id="3.2.1.141" evidence="3"/>
<dbReference type="Gene3D" id="3.40.50.1000">
    <property type="entry name" value="HAD superfamily/HAD-like"/>
    <property type="match status" value="1"/>
</dbReference>
<feature type="domain" description="Glycosyl hydrolase family 13 catalytic" evidence="2">
    <location>
        <begin position="456"/>
        <end position="803"/>
    </location>
</feature>
<dbReference type="PANTHER" id="PTHR43651">
    <property type="entry name" value="1,4-ALPHA-GLUCAN-BRANCHING ENZYME"/>
    <property type="match status" value="1"/>
</dbReference>
<evidence type="ECO:0000259" key="2">
    <source>
        <dbReference type="SMART" id="SM00642"/>
    </source>
</evidence>
<dbReference type="InterPro" id="IPR023214">
    <property type="entry name" value="HAD_sf"/>
</dbReference>
<accession>A0A5C6C0P2</accession>
<dbReference type="InterPro" id="IPR017853">
    <property type="entry name" value="GH"/>
</dbReference>
<dbReference type="InterPro" id="IPR014756">
    <property type="entry name" value="Ig_E-set"/>
</dbReference>
<dbReference type="SUPFAM" id="SSF81296">
    <property type="entry name" value="E set domains"/>
    <property type="match status" value="1"/>
</dbReference>
<dbReference type="CDD" id="cd11325">
    <property type="entry name" value="AmyAc_GTHase"/>
    <property type="match status" value="1"/>
</dbReference>
<evidence type="ECO:0000313" key="4">
    <source>
        <dbReference type="Proteomes" id="UP000319908"/>
    </source>
</evidence>
<dbReference type="Gene3D" id="1.10.10.760">
    <property type="entry name" value="E-set domains of sugar-utilizing enzymes"/>
    <property type="match status" value="1"/>
</dbReference>
<reference evidence="3 4" key="1">
    <citation type="journal article" date="2020" name="Antonie Van Leeuwenhoek">
        <title>Rhodopirellula heiligendammensis sp. nov., Rhodopirellula pilleata sp. nov., and Rhodopirellula solitaria sp. nov. isolated from natural or artificial marine surfaces in Northern Germany and California, USA, and emended description of the genus Rhodopirellula.</title>
        <authorList>
            <person name="Kallscheuer N."/>
            <person name="Wiegand S."/>
            <person name="Jogler M."/>
            <person name="Boedeker C."/>
            <person name="Peeters S.H."/>
            <person name="Rast P."/>
            <person name="Heuer A."/>
            <person name="Jetten M.S.M."/>
            <person name="Rohde M."/>
            <person name="Jogler C."/>
        </authorList>
    </citation>
    <scope>NUCLEOTIDE SEQUENCE [LARGE SCALE GENOMIC DNA]</scope>
    <source>
        <strain evidence="3 4">Poly21</strain>
    </source>
</reference>
<keyword evidence="3" id="KW-0326">Glycosidase</keyword>
<dbReference type="Gene3D" id="3.20.20.80">
    <property type="entry name" value="Glycosidases"/>
    <property type="match status" value="1"/>
</dbReference>
<keyword evidence="4" id="KW-1185">Reference proteome</keyword>
<comment type="caution">
    <text evidence="3">The sequence shown here is derived from an EMBL/GenBank/DDBJ whole genome shotgun (WGS) entry which is preliminary data.</text>
</comment>
<dbReference type="SFLD" id="SFLDS00003">
    <property type="entry name" value="Haloacid_Dehalogenase"/>
    <property type="match status" value="1"/>
</dbReference>
<dbReference type="Gene3D" id="2.60.40.10">
    <property type="entry name" value="Immunoglobulins"/>
    <property type="match status" value="1"/>
</dbReference>
<dbReference type="PANTHER" id="PTHR43651:SF11">
    <property type="entry name" value="MALTO-OLIGOSYLTREHALOSE TREHALOHYDROLASE"/>
    <property type="match status" value="1"/>
</dbReference>
<gene>
    <name evidence="3" type="primary">treZ</name>
    <name evidence="3" type="ORF">Poly21_02650</name>
</gene>
<dbReference type="CDD" id="cd02853">
    <property type="entry name" value="E_set_MTHase_like_N"/>
    <property type="match status" value="1"/>
</dbReference>
<dbReference type="SUPFAM" id="SSF56784">
    <property type="entry name" value="HAD-like"/>
    <property type="match status" value="1"/>
</dbReference>
<dbReference type="AlphaFoldDB" id="A0A5C6C0P2"/>
<dbReference type="Proteomes" id="UP000319908">
    <property type="component" value="Unassembled WGS sequence"/>
</dbReference>
<dbReference type="SFLD" id="SFLDG01140">
    <property type="entry name" value="C2.B:_Phosphomannomutase_and_P"/>
    <property type="match status" value="1"/>
</dbReference>
<dbReference type="InterPro" id="IPR006047">
    <property type="entry name" value="GH13_cat_dom"/>
</dbReference>
<dbReference type="InterPro" id="IPR013783">
    <property type="entry name" value="Ig-like_fold"/>
</dbReference>
<protein>
    <submittedName>
        <fullName evidence="3">Malto-oligosyltrehalose trehalohydrolase</fullName>
        <ecNumber evidence="3">3.2.1.141</ecNumber>
    </submittedName>
</protein>
<evidence type="ECO:0000313" key="3">
    <source>
        <dbReference type="EMBL" id="TWU18110.1"/>
    </source>
</evidence>
<keyword evidence="3" id="KW-0378">Hydrolase</keyword>
<dbReference type="SFLD" id="SFLDG01141">
    <property type="entry name" value="C2.B.1:_Sucrose_Phosphatase_Li"/>
    <property type="match status" value="1"/>
</dbReference>
<dbReference type="GO" id="GO:0033942">
    <property type="term" value="F:4-alpha-D-(1-&gt;4)-alpha-D-glucanotrehalose trehalohydrolase activity"/>
    <property type="evidence" value="ECO:0007669"/>
    <property type="project" value="UniProtKB-EC"/>
</dbReference>
<sequence length="957" mass="106302">MQINSVSMQMKITPGPRALATDLDGTFIPLGNDPEADQALVQIRGQLADEKFPLLFVTGRHLDFVFEAIVADGLPQPDWILCDVGTSLYERIPGAAPNQGAESYQGVCQTPSQGESGGVTTAQTLASEYRLSDSFAKCLDEIVGELDIERVRNEVGALPGFRMQESFKQKRHKLSYYVAAESVEECHHAVESYLLSNSLPYSVISSVDPFNGDGLVDVLPQDVSKAFALDWWCRDQGYRNDEVVFCGDSGNDYAALVAGYRAVVVANADRRLAARVFQAHAQRGWTDRLLLASKSSTAGVLEGLRWFGWRAGCGLPARGESSITVDQTIPRPWGAVPVGHRRTQFSVFAPAHQTLSLEFRRPEAASAATRLIELERSQDGFFSASVDDCPVGTDYRLRLGSKAIDADGEASAIPDPASRYQPEGVHGFSRVVSRQFPWQHDDHTRPTRREDLVIYELHIGAFTSEGTFLSAIERLDELVDLGITAIELMPIAQCPGRWNWGYDATHWFAPMNAMGTPDDLRHFVDAAHARGLNVFLDVVYNHFGPEGNYWSTLGEYFSSRHNTPWGASPNFDDGSAAKAIRRLVIDNAIYWLDEFHFDGLRVDAIHCMRDHSDEHITRQFGREVREWSERVGRRIWLIAETNVYDGSMTAPLSEHGCGFDAQWGDDFAHALLACVRSRDRLTVRTYEPHQDLARALHRGFVFRGDVRGDRGREEIGNATALRVDTSSVVYCIQNHDFIGNHPLGQRFHQITASETQAAAATLLVLSPAIPMLFMGEEFACENPFAFFVDFGDESLRKAVVEGRRREYPQHDWSGGVLPTDAVAFESARIGEVSAGSIAMHSWYRDLIAVRHRFVRSGLLAGEHLVVRTDVDRGCYALQFRRGDEQLFVVCRLADSTPELRPNDDAMSQAELAEFLQLSEGFPPPILDSQAAISGNSAESICLHPNQAIVLYENLSLA</sequence>
<dbReference type="GO" id="GO:0005975">
    <property type="term" value="P:carbohydrate metabolic process"/>
    <property type="evidence" value="ECO:0007669"/>
    <property type="project" value="InterPro"/>
</dbReference>
<dbReference type="EMBL" id="SJPU01000001">
    <property type="protein sequence ID" value="TWU18110.1"/>
    <property type="molecule type" value="Genomic_DNA"/>
</dbReference>
<dbReference type="Gene3D" id="3.90.1070.10">
    <property type="match status" value="1"/>
</dbReference>
<dbReference type="InterPro" id="IPR036412">
    <property type="entry name" value="HAD-like_sf"/>
</dbReference>
<dbReference type="Pfam" id="PF05116">
    <property type="entry name" value="S6PP"/>
    <property type="match status" value="2"/>
</dbReference>
<dbReference type="InterPro" id="IPR044901">
    <property type="entry name" value="Trehalose_TreZ_E-set_sf"/>
</dbReference>
<dbReference type="SMART" id="SM00642">
    <property type="entry name" value="Aamy"/>
    <property type="match status" value="1"/>
</dbReference>
<dbReference type="InterPro" id="IPR006380">
    <property type="entry name" value="SPP-like_dom"/>
</dbReference>
<proteinExistence type="predicted"/>